<sequence length="107" mass="11851">MIDDAGTSYVLVQSRATPRIYIKRRKKTVEIIEICARMGLNNATMERDEQPDAGWSVDVLPMQVILQVRGIQRKRKRGLADEIADAVAALPPSRGRPILNGPALSLV</sequence>
<dbReference type="OrthoDB" id="10476453at2759"/>
<comment type="caution">
    <text evidence="1">The sequence shown here is derived from an EMBL/GenBank/DDBJ whole genome shotgun (WGS) entry which is preliminary data.</text>
</comment>
<gene>
    <name evidence="1" type="ORF">PHMEG_0006193</name>
</gene>
<dbReference type="AlphaFoldDB" id="A0A225WRG7"/>
<accession>A0A225WRG7</accession>
<reference evidence="2" key="1">
    <citation type="submission" date="2017-03" db="EMBL/GenBank/DDBJ databases">
        <title>Phytopthora megakarya and P. palmivora, two closely related causual agents of cacao black pod achieved similar genome size and gene model numbers by different mechanisms.</title>
        <authorList>
            <person name="Ali S."/>
            <person name="Shao J."/>
            <person name="Larry D.J."/>
            <person name="Kronmiller B."/>
            <person name="Shen D."/>
            <person name="Strem M.D."/>
            <person name="Melnick R.L."/>
            <person name="Guiltinan M.J."/>
            <person name="Tyler B.M."/>
            <person name="Meinhardt L.W."/>
            <person name="Bailey B.A."/>
        </authorList>
    </citation>
    <scope>NUCLEOTIDE SEQUENCE [LARGE SCALE GENOMIC DNA]</scope>
    <source>
        <strain evidence="2">zdho120</strain>
    </source>
</reference>
<protein>
    <submittedName>
        <fullName evidence="1">Uncharacterized protein</fullName>
    </submittedName>
</protein>
<evidence type="ECO:0000313" key="2">
    <source>
        <dbReference type="Proteomes" id="UP000198211"/>
    </source>
</evidence>
<name>A0A225WRG7_9STRA</name>
<dbReference type="Proteomes" id="UP000198211">
    <property type="component" value="Unassembled WGS sequence"/>
</dbReference>
<organism evidence="1 2">
    <name type="scientific">Phytophthora megakarya</name>
    <dbReference type="NCBI Taxonomy" id="4795"/>
    <lineage>
        <taxon>Eukaryota</taxon>
        <taxon>Sar</taxon>
        <taxon>Stramenopiles</taxon>
        <taxon>Oomycota</taxon>
        <taxon>Peronosporomycetes</taxon>
        <taxon>Peronosporales</taxon>
        <taxon>Peronosporaceae</taxon>
        <taxon>Phytophthora</taxon>
    </lineage>
</organism>
<dbReference type="EMBL" id="NBNE01000429">
    <property type="protein sequence ID" value="OWZ19550.1"/>
    <property type="molecule type" value="Genomic_DNA"/>
</dbReference>
<keyword evidence="2" id="KW-1185">Reference proteome</keyword>
<proteinExistence type="predicted"/>
<evidence type="ECO:0000313" key="1">
    <source>
        <dbReference type="EMBL" id="OWZ19550.1"/>
    </source>
</evidence>